<evidence type="ECO:0000313" key="3">
    <source>
        <dbReference type="EMBL" id="MBZ5709887.1"/>
    </source>
</evidence>
<evidence type="ECO:0000256" key="1">
    <source>
        <dbReference type="SAM" id="MobiDB-lite"/>
    </source>
</evidence>
<dbReference type="RefSeq" id="WP_224191659.1">
    <property type="nucleotide sequence ID" value="NZ_JAIRAU010000010.1"/>
</dbReference>
<dbReference type="InterPro" id="IPR011009">
    <property type="entry name" value="Kinase-like_dom_sf"/>
</dbReference>
<evidence type="ECO:0000313" key="4">
    <source>
        <dbReference type="Proteomes" id="UP001139031"/>
    </source>
</evidence>
<reference evidence="3" key="1">
    <citation type="submission" date="2021-08" db="EMBL/GenBank/DDBJ databases">
        <authorList>
            <person name="Stevens D.C."/>
        </authorList>
    </citation>
    <scope>NUCLEOTIDE SEQUENCE</scope>
    <source>
        <strain evidence="3">DSM 53165</strain>
    </source>
</reference>
<dbReference type="SMART" id="SM00220">
    <property type="entry name" value="S_TKc"/>
    <property type="match status" value="1"/>
</dbReference>
<dbReference type="Pfam" id="PF00069">
    <property type="entry name" value="Pkinase"/>
    <property type="match status" value="1"/>
</dbReference>
<proteinExistence type="predicted"/>
<accession>A0ABS7TNT0</accession>
<dbReference type="Proteomes" id="UP001139031">
    <property type="component" value="Unassembled WGS sequence"/>
</dbReference>
<feature type="region of interest" description="Disordered" evidence="1">
    <location>
        <begin position="105"/>
        <end position="132"/>
    </location>
</feature>
<gene>
    <name evidence="3" type="ORF">K7C98_11525</name>
</gene>
<sequence length="399" mass="43322">MRIDELRRLRDLLARGGGPEVVFMALRDRSLRGAARARALGDELRRWLTVASPERFGGNPGAQDLAKQLQRQLHELHAAALQQLGAPAPEGAADLQAEPANLQGVRSTDVAPSTAPHAASADPGPYRSAAPPPVFHAQIGGTLRSFPQHLGDGDLAAVWRAAGEDGEACVAKVAHAAADNDLLFNEADTLQRLHAGDARQRALLPRLHDRFFTADGRAGNLLGLVEGLDGLALRARLPGGVPPEHVLWIARRLLSALGHAHQCGVLHGNIEPAHVIVRPRDHRVVLIDWCYAIFEPGRTGQGFRAVHDEYSAPEVAQRGPPTPAADLLSVGRTLAFLLGGDPLSLELPAHVPDPIQRFVRYLARPSRLQRAQDAWDMYAELERIREAVYGPHVFREFVV</sequence>
<evidence type="ECO:0000259" key="2">
    <source>
        <dbReference type="PROSITE" id="PS50011"/>
    </source>
</evidence>
<protein>
    <recommendedName>
        <fullName evidence="2">Protein kinase domain-containing protein</fullName>
    </recommendedName>
</protein>
<name>A0ABS7TNT0_9BACT</name>
<dbReference type="PROSITE" id="PS50011">
    <property type="entry name" value="PROTEIN_KINASE_DOM"/>
    <property type="match status" value="1"/>
</dbReference>
<dbReference type="EMBL" id="JAIRAU010000010">
    <property type="protein sequence ID" value="MBZ5709887.1"/>
    <property type="molecule type" value="Genomic_DNA"/>
</dbReference>
<dbReference type="InterPro" id="IPR000719">
    <property type="entry name" value="Prot_kinase_dom"/>
</dbReference>
<dbReference type="SUPFAM" id="SSF56112">
    <property type="entry name" value="Protein kinase-like (PK-like)"/>
    <property type="match status" value="1"/>
</dbReference>
<dbReference type="Gene3D" id="1.10.510.10">
    <property type="entry name" value="Transferase(Phosphotransferase) domain 1"/>
    <property type="match status" value="1"/>
</dbReference>
<comment type="caution">
    <text evidence="3">The sequence shown here is derived from an EMBL/GenBank/DDBJ whole genome shotgun (WGS) entry which is preliminary data.</text>
</comment>
<feature type="domain" description="Protein kinase" evidence="2">
    <location>
        <begin position="144"/>
        <end position="399"/>
    </location>
</feature>
<keyword evidence="4" id="KW-1185">Reference proteome</keyword>
<organism evidence="3 4">
    <name type="scientific">Nannocystis pusilla</name>
    <dbReference type="NCBI Taxonomy" id="889268"/>
    <lineage>
        <taxon>Bacteria</taxon>
        <taxon>Pseudomonadati</taxon>
        <taxon>Myxococcota</taxon>
        <taxon>Polyangia</taxon>
        <taxon>Nannocystales</taxon>
        <taxon>Nannocystaceae</taxon>
        <taxon>Nannocystis</taxon>
    </lineage>
</organism>